<dbReference type="GO" id="GO:0052621">
    <property type="term" value="F:diguanylate cyclase activity"/>
    <property type="evidence" value="ECO:0007669"/>
    <property type="project" value="UniProtKB-EC"/>
</dbReference>
<reference evidence="4 5" key="2">
    <citation type="submission" date="2018-04" db="EMBL/GenBank/DDBJ databases">
        <title>Thauera lacus sp. nov., isolated from an saline lake in Inner Mongolia, China.</title>
        <authorList>
            <person name="Liang Q.-Y."/>
        </authorList>
    </citation>
    <scope>NUCLEOTIDE SEQUENCE [LARGE SCALE GENOMIC DNA]</scope>
    <source>
        <strain evidence="4 5">D20</strain>
    </source>
</reference>
<dbReference type="OrthoDB" id="9813903at2"/>
<dbReference type="PANTHER" id="PTHR45138:SF9">
    <property type="entry name" value="DIGUANYLATE CYCLASE DGCM-RELATED"/>
    <property type="match status" value="1"/>
</dbReference>
<keyword evidence="5" id="KW-1185">Reference proteome</keyword>
<evidence type="ECO:0000256" key="2">
    <source>
        <dbReference type="ARBA" id="ARBA00034247"/>
    </source>
</evidence>
<proteinExistence type="predicted"/>
<dbReference type="PANTHER" id="PTHR45138">
    <property type="entry name" value="REGULATORY COMPONENTS OF SENSORY TRANSDUCTION SYSTEM"/>
    <property type="match status" value="1"/>
</dbReference>
<dbReference type="SMART" id="SM00267">
    <property type="entry name" value="GGDEF"/>
    <property type="match status" value="1"/>
</dbReference>
<dbReference type="NCBIfam" id="NF038266">
    <property type="entry name" value="diguan_SiaD"/>
    <property type="match status" value="1"/>
</dbReference>
<dbReference type="AlphaFoldDB" id="A0A2T4IGJ6"/>
<feature type="domain" description="GGDEF" evidence="3">
    <location>
        <begin position="137"/>
        <end position="268"/>
    </location>
</feature>
<reference evidence="4 5" key="1">
    <citation type="submission" date="2018-03" db="EMBL/GenBank/DDBJ databases">
        <authorList>
            <person name="Keele B.F."/>
        </authorList>
    </citation>
    <scope>NUCLEOTIDE SEQUENCE [LARGE SCALE GENOMIC DNA]</scope>
    <source>
        <strain evidence="4 5">D20</strain>
    </source>
</reference>
<dbReference type="RefSeq" id="WP_107492711.1">
    <property type="nucleotide sequence ID" value="NZ_PZKC01000004.1"/>
</dbReference>
<accession>A0A2T4IGJ6</accession>
<protein>
    <recommendedName>
        <fullName evidence="1">diguanylate cyclase</fullName>
        <ecNumber evidence="1">2.7.7.65</ecNumber>
    </recommendedName>
</protein>
<dbReference type="CDD" id="cd01949">
    <property type="entry name" value="GGDEF"/>
    <property type="match status" value="1"/>
</dbReference>
<dbReference type="GO" id="GO:1902201">
    <property type="term" value="P:negative regulation of bacterial-type flagellum-dependent cell motility"/>
    <property type="evidence" value="ECO:0007669"/>
    <property type="project" value="TreeGrafter"/>
</dbReference>
<dbReference type="EC" id="2.7.7.65" evidence="1"/>
<dbReference type="GO" id="GO:0043709">
    <property type="term" value="P:cell adhesion involved in single-species biofilm formation"/>
    <property type="evidence" value="ECO:0007669"/>
    <property type="project" value="TreeGrafter"/>
</dbReference>
<dbReference type="EMBL" id="PZKC01000004">
    <property type="protein sequence ID" value="PTD96902.1"/>
    <property type="molecule type" value="Genomic_DNA"/>
</dbReference>
<dbReference type="NCBIfam" id="TIGR00254">
    <property type="entry name" value="GGDEF"/>
    <property type="match status" value="1"/>
</dbReference>
<dbReference type="PROSITE" id="PS50887">
    <property type="entry name" value="GGDEF"/>
    <property type="match status" value="1"/>
</dbReference>
<evidence type="ECO:0000313" key="5">
    <source>
        <dbReference type="Proteomes" id="UP000241193"/>
    </source>
</evidence>
<sequence length="268" mass="29909">MRPAAPGPADEEAAIAAAETLLADPGHRDHPLRAALADLLAVHRAQQERVERLVRISDGYHSLSRTHSSNLTEKFERQVRRLEKLARISDLYQSNLRELTEALRETSLKDPLTELGNRRYLMDRLKEETERARRKDSPLCVALLDVDHFKQINDRHGHDTGDQALCRIAAAMRANVREYDTIGRWGGEEFLLLFPDTGEAEATLTVERVREAIAAIDLDLGHAPPLGLTASIGLTRQRSGETYSATVNRADDALLSAKQLGRNRSVVL</sequence>
<dbReference type="Gene3D" id="3.30.70.270">
    <property type="match status" value="1"/>
</dbReference>
<dbReference type="GO" id="GO:0005886">
    <property type="term" value="C:plasma membrane"/>
    <property type="evidence" value="ECO:0007669"/>
    <property type="project" value="TreeGrafter"/>
</dbReference>
<dbReference type="InterPro" id="IPR029787">
    <property type="entry name" value="Nucleotide_cyclase"/>
</dbReference>
<dbReference type="InterPro" id="IPR050469">
    <property type="entry name" value="Diguanylate_Cyclase"/>
</dbReference>
<gene>
    <name evidence="4" type="ORF">C8261_05695</name>
</gene>
<evidence type="ECO:0000313" key="4">
    <source>
        <dbReference type="EMBL" id="PTD96902.1"/>
    </source>
</evidence>
<comment type="caution">
    <text evidence="4">The sequence shown here is derived from an EMBL/GenBank/DDBJ whole genome shotgun (WGS) entry which is preliminary data.</text>
</comment>
<evidence type="ECO:0000259" key="3">
    <source>
        <dbReference type="PROSITE" id="PS50887"/>
    </source>
</evidence>
<dbReference type="SUPFAM" id="SSF55073">
    <property type="entry name" value="Nucleotide cyclase"/>
    <property type="match status" value="1"/>
</dbReference>
<dbReference type="FunFam" id="3.30.70.270:FF:000001">
    <property type="entry name" value="Diguanylate cyclase domain protein"/>
    <property type="match status" value="1"/>
</dbReference>
<evidence type="ECO:0000256" key="1">
    <source>
        <dbReference type="ARBA" id="ARBA00012528"/>
    </source>
</evidence>
<organism evidence="4 5">
    <name type="scientific">Pseudothauera lacus</name>
    <dbReference type="NCBI Taxonomy" id="2136175"/>
    <lineage>
        <taxon>Bacteria</taxon>
        <taxon>Pseudomonadati</taxon>
        <taxon>Pseudomonadota</taxon>
        <taxon>Betaproteobacteria</taxon>
        <taxon>Rhodocyclales</taxon>
        <taxon>Zoogloeaceae</taxon>
        <taxon>Pseudothauera</taxon>
    </lineage>
</organism>
<dbReference type="Pfam" id="PF00990">
    <property type="entry name" value="GGDEF"/>
    <property type="match status" value="1"/>
</dbReference>
<dbReference type="Proteomes" id="UP000241193">
    <property type="component" value="Unassembled WGS sequence"/>
</dbReference>
<dbReference type="InterPro" id="IPR000160">
    <property type="entry name" value="GGDEF_dom"/>
</dbReference>
<comment type="catalytic activity">
    <reaction evidence="2">
        <text>2 GTP = 3',3'-c-di-GMP + 2 diphosphate</text>
        <dbReference type="Rhea" id="RHEA:24898"/>
        <dbReference type="ChEBI" id="CHEBI:33019"/>
        <dbReference type="ChEBI" id="CHEBI:37565"/>
        <dbReference type="ChEBI" id="CHEBI:58805"/>
        <dbReference type="EC" id="2.7.7.65"/>
    </reaction>
</comment>
<dbReference type="InterPro" id="IPR043128">
    <property type="entry name" value="Rev_trsase/Diguanyl_cyclase"/>
</dbReference>
<name>A0A2T4IGJ6_9RHOO</name>